<gene>
    <name evidence="7" type="ORF">KDU71_13470</name>
</gene>
<sequence length="364" mass="40433">MTDKLELYSSEAIELLKVLISTRSFSREEDEVATIMFDFLEQKSLKVNRQGNNVWCWAKAKDATKPTVLLNSHLDTVKPSSKWTYEPIQATLEEDKLTGLGSNDAGGPLVALMAAFLCLKDEALDYNLVFAATAEEEISGANGVASILPELGDIDLGIVGEPTQMQMAVAEKGLMVLDCEAHGRTGHAAREEGDNALYKALKDIEWFRIYKFEKVSPHLGPVKMTVTQIEAGSQHNVVPDLCRFVVDVRFNECYSNVELHQFISSQVECDVKPRSYRLNSSAIALDHPLVKRGIELGLSYYGSPTTSDQAVMNFTTVKIGCGDSARSHTPDEYIYLSEIKEGVKIYYELLNGLCIIDQDVVYKK</sequence>
<dbReference type="InterPro" id="IPR050072">
    <property type="entry name" value="Peptidase_M20A"/>
</dbReference>
<dbReference type="Gene3D" id="3.30.70.360">
    <property type="match status" value="1"/>
</dbReference>
<evidence type="ECO:0000256" key="3">
    <source>
        <dbReference type="ARBA" id="ARBA00022801"/>
    </source>
</evidence>
<dbReference type="SUPFAM" id="SSF53187">
    <property type="entry name" value="Zn-dependent exopeptidases"/>
    <property type="match status" value="1"/>
</dbReference>
<keyword evidence="5" id="KW-0170">Cobalt</keyword>
<dbReference type="AlphaFoldDB" id="A0A941IYH2"/>
<dbReference type="RefSeq" id="WP_212191606.1">
    <property type="nucleotide sequence ID" value="NZ_JAGTAR010000020.1"/>
</dbReference>
<dbReference type="InterPro" id="IPR011650">
    <property type="entry name" value="Peptidase_M20_dimer"/>
</dbReference>
<comment type="caution">
    <text evidence="7">The sequence shown here is derived from an EMBL/GenBank/DDBJ whole genome shotgun (WGS) entry which is preliminary data.</text>
</comment>
<evidence type="ECO:0000313" key="8">
    <source>
        <dbReference type="Proteomes" id="UP000679220"/>
    </source>
</evidence>
<dbReference type="GO" id="GO:0006526">
    <property type="term" value="P:L-arginine biosynthetic process"/>
    <property type="evidence" value="ECO:0007669"/>
    <property type="project" value="TreeGrafter"/>
</dbReference>
<proteinExistence type="predicted"/>
<dbReference type="Gene3D" id="3.40.630.10">
    <property type="entry name" value="Zn peptidases"/>
    <property type="match status" value="1"/>
</dbReference>
<name>A0A941IYH2_9BACT</name>
<evidence type="ECO:0000256" key="2">
    <source>
        <dbReference type="ARBA" id="ARBA00022723"/>
    </source>
</evidence>
<accession>A0A941IYH2</accession>
<keyword evidence="2" id="KW-0479">Metal-binding</keyword>
<evidence type="ECO:0000256" key="5">
    <source>
        <dbReference type="ARBA" id="ARBA00023285"/>
    </source>
</evidence>
<evidence type="ECO:0000256" key="1">
    <source>
        <dbReference type="ARBA" id="ARBA00001947"/>
    </source>
</evidence>
<evidence type="ECO:0000259" key="6">
    <source>
        <dbReference type="Pfam" id="PF07687"/>
    </source>
</evidence>
<dbReference type="GO" id="GO:0046872">
    <property type="term" value="F:metal ion binding"/>
    <property type="evidence" value="ECO:0007669"/>
    <property type="project" value="UniProtKB-KW"/>
</dbReference>
<dbReference type="PROSITE" id="PS00758">
    <property type="entry name" value="ARGE_DAPE_CPG2_1"/>
    <property type="match status" value="1"/>
</dbReference>
<reference evidence="7" key="2">
    <citation type="submission" date="2021-04" db="EMBL/GenBank/DDBJ databases">
        <authorList>
            <person name="Zhang T."/>
            <person name="Zhang Y."/>
            <person name="Lu D."/>
            <person name="Zuo D."/>
            <person name="Du Z."/>
        </authorList>
    </citation>
    <scope>NUCLEOTIDE SEQUENCE</scope>
    <source>
        <strain evidence="7">JR1</strain>
    </source>
</reference>
<comment type="cofactor">
    <cofactor evidence="1">
        <name>Zn(2+)</name>
        <dbReference type="ChEBI" id="CHEBI:29105"/>
    </cofactor>
</comment>
<dbReference type="InterPro" id="IPR001261">
    <property type="entry name" value="ArgE/DapE_CS"/>
</dbReference>
<dbReference type="SUPFAM" id="SSF55031">
    <property type="entry name" value="Bacterial exopeptidase dimerisation domain"/>
    <property type="match status" value="1"/>
</dbReference>
<reference evidence="7" key="1">
    <citation type="journal article" date="2018" name="Int. J. Syst. Evol. Microbiol.">
        <title>Carboxylicivirga sediminis sp. nov., isolated from coastal sediment.</title>
        <authorList>
            <person name="Wang F.Q."/>
            <person name="Ren L.H."/>
            <person name="Zou R.J."/>
            <person name="Sun Y.Z."/>
            <person name="Liu X.J."/>
            <person name="Jiang F."/>
            <person name="Liu L.J."/>
        </authorList>
    </citation>
    <scope>NUCLEOTIDE SEQUENCE</scope>
    <source>
        <strain evidence="7">JR1</strain>
    </source>
</reference>
<evidence type="ECO:0000313" key="7">
    <source>
        <dbReference type="EMBL" id="MBR8536578.1"/>
    </source>
</evidence>
<dbReference type="PANTHER" id="PTHR43808:SF31">
    <property type="entry name" value="N-ACETYL-L-CITRULLINE DEACETYLASE"/>
    <property type="match status" value="1"/>
</dbReference>
<dbReference type="CDD" id="cd05651">
    <property type="entry name" value="M20_ArgE_DapE-like"/>
    <property type="match status" value="1"/>
</dbReference>
<keyword evidence="8" id="KW-1185">Reference proteome</keyword>
<dbReference type="EMBL" id="JAGTAR010000020">
    <property type="protein sequence ID" value="MBR8536578.1"/>
    <property type="molecule type" value="Genomic_DNA"/>
</dbReference>
<keyword evidence="4" id="KW-0862">Zinc</keyword>
<dbReference type="GO" id="GO:0008777">
    <property type="term" value="F:acetylornithine deacetylase activity"/>
    <property type="evidence" value="ECO:0007669"/>
    <property type="project" value="TreeGrafter"/>
</dbReference>
<dbReference type="PANTHER" id="PTHR43808">
    <property type="entry name" value="ACETYLORNITHINE DEACETYLASE"/>
    <property type="match status" value="1"/>
</dbReference>
<evidence type="ECO:0000256" key="4">
    <source>
        <dbReference type="ARBA" id="ARBA00022833"/>
    </source>
</evidence>
<dbReference type="InterPro" id="IPR036264">
    <property type="entry name" value="Bact_exopeptidase_dim_dom"/>
</dbReference>
<keyword evidence="3" id="KW-0378">Hydrolase</keyword>
<dbReference type="Pfam" id="PF01546">
    <property type="entry name" value="Peptidase_M20"/>
    <property type="match status" value="1"/>
</dbReference>
<dbReference type="Pfam" id="PF07687">
    <property type="entry name" value="M20_dimer"/>
    <property type="match status" value="1"/>
</dbReference>
<feature type="domain" description="Peptidase M20 dimerisation" evidence="6">
    <location>
        <begin position="169"/>
        <end position="257"/>
    </location>
</feature>
<organism evidence="7 8">
    <name type="scientific">Carboxylicivirga sediminis</name>
    <dbReference type="NCBI Taxonomy" id="2006564"/>
    <lineage>
        <taxon>Bacteria</taxon>
        <taxon>Pseudomonadati</taxon>
        <taxon>Bacteroidota</taxon>
        <taxon>Bacteroidia</taxon>
        <taxon>Marinilabiliales</taxon>
        <taxon>Marinilabiliaceae</taxon>
        <taxon>Carboxylicivirga</taxon>
    </lineage>
</organism>
<dbReference type="Proteomes" id="UP000679220">
    <property type="component" value="Unassembled WGS sequence"/>
</dbReference>
<dbReference type="InterPro" id="IPR002933">
    <property type="entry name" value="Peptidase_M20"/>
</dbReference>
<protein>
    <submittedName>
        <fullName evidence="7">M20 family metallo-hydrolase</fullName>
    </submittedName>
</protein>